<keyword evidence="2" id="KW-1185">Reference proteome</keyword>
<accession>A0A1L7VQ95</accession>
<organism evidence="1 2">
    <name type="scientific">Fusarium proliferatum (strain ET1)</name>
    <name type="common">Orchid endophyte fungus</name>
    <dbReference type="NCBI Taxonomy" id="1227346"/>
    <lineage>
        <taxon>Eukaryota</taxon>
        <taxon>Fungi</taxon>
        <taxon>Dikarya</taxon>
        <taxon>Ascomycota</taxon>
        <taxon>Pezizomycotina</taxon>
        <taxon>Sordariomycetes</taxon>
        <taxon>Hypocreomycetidae</taxon>
        <taxon>Hypocreales</taxon>
        <taxon>Nectriaceae</taxon>
        <taxon>Fusarium</taxon>
        <taxon>Fusarium fujikuroi species complex</taxon>
    </lineage>
</organism>
<reference evidence="2" key="1">
    <citation type="journal article" date="2016" name="Genome Biol. Evol.">
        <title>Comparative 'omics' of the Fusarium fujikuroi species complex highlights differences in genetic potential and metabolite synthesis.</title>
        <authorList>
            <person name="Niehaus E.-M."/>
            <person name="Muensterkoetter M."/>
            <person name="Proctor R.H."/>
            <person name="Brown D.W."/>
            <person name="Sharon A."/>
            <person name="Idan Y."/>
            <person name="Oren-Young L."/>
            <person name="Sieber C.M."/>
            <person name="Novak O."/>
            <person name="Pencik A."/>
            <person name="Tarkowska D."/>
            <person name="Hromadova K."/>
            <person name="Freeman S."/>
            <person name="Maymon M."/>
            <person name="Elazar M."/>
            <person name="Youssef S.A."/>
            <person name="El-Shabrawy E.S.M."/>
            <person name="Shalaby A.B.A."/>
            <person name="Houterman P."/>
            <person name="Brock N.L."/>
            <person name="Burkhardt I."/>
            <person name="Tsavkelova E.A."/>
            <person name="Dickschat J.S."/>
            <person name="Galuszka P."/>
            <person name="Gueldener U."/>
            <person name="Tudzynski B."/>
        </authorList>
    </citation>
    <scope>NUCLEOTIDE SEQUENCE [LARGE SCALE GENOMIC DNA]</scope>
    <source>
        <strain evidence="2">ET1</strain>
    </source>
</reference>
<sequence length="79" mass="8618">MDDPTPNGVPYLYPLNMSPTAFESAINKACETAVNNALNNAPNGLQEHIDSVVITEVAAQRDIAYSPRLLEKGEAIYRI</sequence>
<evidence type="ECO:0000313" key="1">
    <source>
        <dbReference type="EMBL" id="CZR41880.1"/>
    </source>
</evidence>
<dbReference type="VEuPathDB" id="FungiDB:FPRO_09181"/>
<dbReference type="GeneID" id="42054056"/>
<dbReference type="AlphaFoldDB" id="A0A1L7VQ95"/>
<dbReference type="EMBL" id="FJOF01000006">
    <property type="protein sequence ID" value="CZR41880.1"/>
    <property type="molecule type" value="Genomic_DNA"/>
</dbReference>
<dbReference type="Proteomes" id="UP000183971">
    <property type="component" value="Unassembled WGS sequence"/>
</dbReference>
<gene>
    <name evidence="1" type="ORF">FPRO_09181</name>
</gene>
<proteinExistence type="predicted"/>
<name>A0A1L7VQ95_FUSPR</name>
<comment type="caution">
    <text evidence="1">The sequence shown here is derived from an EMBL/GenBank/DDBJ whole genome shotgun (WGS) entry which is preliminary data.</text>
</comment>
<evidence type="ECO:0000313" key="2">
    <source>
        <dbReference type="Proteomes" id="UP000183971"/>
    </source>
</evidence>
<dbReference type="RefSeq" id="XP_031082472.1">
    <property type="nucleotide sequence ID" value="XM_031232546.1"/>
</dbReference>
<protein>
    <submittedName>
        <fullName evidence="1">Uncharacterized protein</fullName>
    </submittedName>
</protein>